<dbReference type="PROSITE" id="PS50507">
    <property type="entry name" value="RDRP_SSRNA_POS"/>
    <property type="match status" value="1"/>
</dbReference>
<evidence type="ECO:0000259" key="11">
    <source>
        <dbReference type="PROSITE" id="PS51743"/>
    </source>
</evidence>
<dbReference type="InterPro" id="IPR007094">
    <property type="entry name" value="RNA-dir_pol_PSvirus"/>
</dbReference>
<dbReference type="InterPro" id="IPR027351">
    <property type="entry name" value="(+)RNA_virus_helicase_core_dom"/>
</dbReference>
<evidence type="ECO:0000313" key="12">
    <source>
        <dbReference type="EMBL" id="QQA03995.1"/>
    </source>
</evidence>
<protein>
    <submittedName>
        <fullName evidence="12">Polyprotein</fullName>
    </submittedName>
</protein>
<sequence>MDSLHSKEFREKHARALEASHESFIRMAIKPPFILNDEQFDILQSIYHPRLLIPTNTAGSSHPIAASLLYVANEELESQRGPNTIEIGPNVKLKNVDKNAVNSFCDDDGRDEARNIQQLQWLAAHNPSLHKRMQNAYNKPEKCGFGFCFKKIQNCAHFAQHILSVHSAYDIPIEDWIKIFDNTKAYTATLVMFLPAELTGGMAQHAFYNFRLDKGKAYFTFPHDTSIGYIHNFKNWKKYLDVDIIKGPDFNILLERVSWQGPQCKITMRRITQPVTVARTYYPYAAHFVRLPDVISIVETGIHDKDKDMIVSRDHAFKLYHYIRSLDQSALTTKTVQAYARGMVTSIKFGGVVRTPSWKIQPEAMDEAVRRILYIAMAHRAREVLSMTMITKELHRSCRAFIENLDDSVTFELSTPEVQTFKQRIIIKRGLRLVASCGVAYLVYLVAQWVCEQEKVSVTFKVTRMQEFMRWIYNNVINRPAFRQQFHVDQFELLDMPEWVQKVINNAENVVLPEDYDTLEFVRATPAMVQIARFLQKCVFFLPSTLATAFLWPWISLLDPRDNSSLVKIDIIHFDEVAVESSADGTSKRVEVRVNALSKSGTVGAVQRLRNALLKTPDSSVFRQAAYDAADALNIISPDPRAEQKLIVGVPGGGKTRAILSKCDPRDTSVIVPTQKMKEEYKIKGFDSYTFHRSMTAHLKPNIVVDEAFTFPLCFLQAIQHIHGCKSVTFVGDPHQIGFIDFEMVYPDNEDPEKWLGSLPTERMAETYRCPKDVTYILNSEFGYEMESKSKVDRSITYHKTIPAGAAQNIVFTQAAKKIYPSAITVHESQGSTYDVVNLILTDDSVRLRKDSSAHLIVGITRHANELRVVNRTKGEPDERIFTHEFINNLHKIDFATPFNMPMPKETVLTVESAYTPMHTPARLFGADALDNLLESVVSGHQDWECVTTHNFDEPYSALTMAENFTPEDTTSLVEKLRMKGLMFDHTTYIKQPNMVLNTLISRYAKQTKNCAPAILDEIAERVVTKFFESYVDPERFKLCEFPKLEDQNKAIFDQLDAMLNRQTDVKVEELNFDRQTQLVIDFFIKQQHKAKFSPSDDHLSAVGSAEQLKAGQGISAWSKTMNGVLGNVIRDIQSRVPESFRDRVHIVNGINDVSGLNMLNIEDMSHISFVESDFSEFDSGQNDLTLRCEEMIMRKFHVPESAIFLYVSMRKKWKLSARDVATLYGAYKQHSGQPATLFGNSLVTLLIIAEVCDVTDALVLVKGDDCCILGKESLETAKLAAHNMNFAIPIKEITGRPPQFINYFLTPYGPVPDLLRMLGKIKSKPITKDVFNIRESALLKVVKRVPPATKEIYTTDITDTSRTPIDVIENNLIVLGPLLAFLRRHLREGQDCIKLYLTRRVRNQGVLKFAASILDIKIIVYIVQHATIAEYLTSVRDRLRIIDTQEKAQAAYICGAKYYDVTPDEIEACHNWLHTFANLTPTEALGYYEPIRRPIISISAEPKSQKYKKYYFRTQDMGSENNDCLDRCILGLLNTPSCPRHRHREGDPPDSLQRSMNENELWFFRANEAIKTVRRYFPIGEMIDLEIAVFALRAAGFDGGILNMDRNINSKHQVYYVTDATPMIRLYMNHYTIITHWLSHDELHKLSQDEIDKFQEVDVSAVSMGVVDDFERLCRERATNPCWTGEKGGHTNKQPVESRLRVKDFDKILNRKFGDYYYEHEFPEVSQRAQGRSEKFQKTEHELEQTGYTKQATQTTDEQPQSSSTWGRVMHGPRLRRGLDCSRPNYSNWTRPTNLLRPEVRVCGGR</sequence>
<accession>A0A7T3RIW3</accession>
<dbReference type="InterPro" id="IPR027417">
    <property type="entry name" value="P-loop_NTPase"/>
</dbReference>
<reference evidence="12" key="1">
    <citation type="journal article" date="2020" name="Microorganisms">
        <title>Comparative Metagenomics of Palearctic and Neotropical Avian Cloacal Viromes Reveal Geographic Bias in Virus Discovery.</title>
        <authorList>
            <person name="Truchado D.A."/>
            <person name="Llanos-Garrido A."/>
            <person name="Oropesa-Olmedo D.A."/>
            <person name="Cerrada B."/>
            <person name="Cea P."/>
            <person name="Moens M.A.J."/>
            <person name="Gomez-Lucia E."/>
            <person name="Domenech A."/>
            <person name="Mila B."/>
            <person name="Perez-Tris J."/>
            <person name="Cadar D."/>
            <person name="Benitez L."/>
        </authorList>
    </citation>
    <scope>NUCLEOTIDE SEQUENCE</scope>
    <source>
        <strain evidence="12">1</strain>
    </source>
</reference>
<feature type="domain" description="(+)RNA virus helicase C-terminal" evidence="10">
    <location>
        <begin position="624"/>
        <end position="904"/>
    </location>
</feature>
<evidence type="ECO:0000256" key="4">
    <source>
        <dbReference type="ARBA" id="ARBA00022741"/>
    </source>
</evidence>
<dbReference type="GO" id="GO:0008174">
    <property type="term" value="F:mRNA methyltransferase activity"/>
    <property type="evidence" value="ECO:0007669"/>
    <property type="project" value="UniProtKB-UniRule"/>
</dbReference>
<evidence type="ECO:0000256" key="1">
    <source>
        <dbReference type="ARBA" id="ARBA00022484"/>
    </source>
</evidence>
<keyword evidence="6" id="KW-0067">ATP-binding</keyword>
<proteinExistence type="predicted"/>
<keyword evidence="5" id="KW-0378">Hydrolase</keyword>
<dbReference type="Gene3D" id="3.40.50.300">
    <property type="entry name" value="P-loop containing nucleotide triphosphate hydrolases"/>
    <property type="match status" value="2"/>
</dbReference>
<dbReference type="EMBL" id="MW147021">
    <property type="protein sequence ID" value="QQA03995.1"/>
    <property type="molecule type" value="Genomic_RNA"/>
</dbReference>
<dbReference type="SUPFAM" id="SSF52540">
    <property type="entry name" value="P-loop containing nucleoside triphosphate hydrolases"/>
    <property type="match status" value="1"/>
</dbReference>
<dbReference type="GO" id="GO:0003968">
    <property type="term" value="F:RNA-directed RNA polymerase activity"/>
    <property type="evidence" value="ECO:0007669"/>
    <property type="project" value="UniProtKB-KW"/>
</dbReference>
<keyword evidence="7" id="KW-0693">Viral RNA replication</keyword>
<dbReference type="GO" id="GO:0016556">
    <property type="term" value="P:mRNA modification"/>
    <property type="evidence" value="ECO:0007669"/>
    <property type="project" value="InterPro"/>
</dbReference>
<dbReference type="PROSITE" id="PS51657">
    <property type="entry name" value="PSRV_HELICASE"/>
    <property type="match status" value="1"/>
</dbReference>
<dbReference type="GO" id="GO:0006351">
    <property type="term" value="P:DNA-templated transcription"/>
    <property type="evidence" value="ECO:0007669"/>
    <property type="project" value="InterPro"/>
</dbReference>
<dbReference type="Pfam" id="PF01443">
    <property type="entry name" value="Viral_helicase1"/>
    <property type="match status" value="1"/>
</dbReference>
<feature type="domain" description="RdRp catalytic" evidence="9">
    <location>
        <begin position="1168"/>
        <end position="1279"/>
    </location>
</feature>
<feature type="compositionally biased region" description="Polar residues" evidence="8">
    <location>
        <begin position="1747"/>
        <end position="1767"/>
    </location>
</feature>
<keyword evidence="3" id="KW-0548">Nucleotidyltransferase</keyword>
<keyword evidence="2" id="KW-0808">Transferase</keyword>
<evidence type="ECO:0000259" key="10">
    <source>
        <dbReference type="PROSITE" id="PS51657"/>
    </source>
</evidence>
<evidence type="ECO:0000256" key="3">
    <source>
        <dbReference type="ARBA" id="ARBA00022695"/>
    </source>
</evidence>
<feature type="domain" description="Alphavirus-like MT" evidence="11">
    <location>
        <begin position="53"/>
        <end position="240"/>
    </location>
</feature>
<dbReference type="PROSITE" id="PS51743">
    <property type="entry name" value="ALPHAVIRUS_MT"/>
    <property type="match status" value="1"/>
</dbReference>
<dbReference type="GO" id="GO:0005524">
    <property type="term" value="F:ATP binding"/>
    <property type="evidence" value="ECO:0007669"/>
    <property type="project" value="UniProtKB-KW"/>
</dbReference>
<feature type="region of interest" description="Disordered" evidence="8">
    <location>
        <begin position="1729"/>
        <end position="1771"/>
    </location>
</feature>
<evidence type="ECO:0000256" key="5">
    <source>
        <dbReference type="ARBA" id="ARBA00022801"/>
    </source>
</evidence>
<evidence type="ECO:0000256" key="6">
    <source>
        <dbReference type="ARBA" id="ARBA00022840"/>
    </source>
</evidence>
<dbReference type="GO" id="GO:0006396">
    <property type="term" value="P:RNA processing"/>
    <property type="evidence" value="ECO:0007669"/>
    <property type="project" value="InterPro"/>
</dbReference>
<dbReference type="GO" id="GO:0003723">
    <property type="term" value="F:RNA binding"/>
    <property type="evidence" value="ECO:0007669"/>
    <property type="project" value="InterPro"/>
</dbReference>
<evidence type="ECO:0000259" key="9">
    <source>
        <dbReference type="PROSITE" id="PS50507"/>
    </source>
</evidence>
<dbReference type="Pfam" id="PF00978">
    <property type="entry name" value="RdRP_2"/>
    <property type="match status" value="1"/>
</dbReference>
<evidence type="ECO:0000256" key="2">
    <source>
        <dbReference type="ARBA" id="ARBA00022679"/>
    </source>
</evidence>
<name>A0A7T3RIW3_9VIRU</name>
<dbReference type="InterPro" id="IPR001788">
    <property type="entry name" value="RNA-dep_RNA_pol_alsuvir"/>
</dbReference>
<dbReference type="GO" id="GO:0016787">
    <property type="term" value="F:hydrolase activity"/>
    <property type="evidence" value="ECO:0007669"/>
    <property type="project" value="UniProtKB-KW"/>
</dbReference>
<keyword evidence="4" id="KW-0547">Nucleotide-binding</keyword>
<evidence type="ECO:0000256" key="8">
    <source>
        <dbReference type="SAM" id="MobiDB-lite"/>
    </source>
</evidence>
<dbReference type="CDD" id="cd18809">
    <property type="entry name" value="SF1_C_RecD"/>
    <property type="match status" value="1"/>
</dbReference>
<organism evidence="12">
    <name type="scientific">La Herreria hepevirus</name>
    <dbReference type="NCBI Taxonomy" id="2797850"/>
    <lineage>
        <taxon>Viruses</taxon>
        <taxon>Riboviria</taxon>
        <taxon>Orthornavirae</taxon>
        <taxon>Kitrinoviricota</taxon>
        <taxon>Alsuviricetes</taxon>
        <taxon>Hepelivirales</taxon>
        <taxon>Hepeviridae</taxon>
    </lineage>
</organism>
<evidence type="ECO:0000256" key="7">
    <source>
        <dbReference type="ARBA" id="ARBA00022953"/>
    </source>
</evidence>
<dbReference type="InterPro" id="IPR043502">
    <property type="entry name" value="DNA/RNA_pol_sf"/>
</dbReference>
<feature type="compositionally biased region" description="Basic and acidic residues" evidence="8">
    <location>
        <begin position="1732"/>
        <end position="1745"/>
    </location>
</feature>
<dbReference type="GO" id="GO:0039694">
    <property type="term" value="P:viral RNA genome replication"/>
    <property type="evidence" value="ECO:0007669"/>
    <property type="project" value="InterPro"/>
</dbReference>
<dbReference type="SUPFAM" id="SSF56672">
    <property type="entry name" value="DNA/RNA polymerases"/>
    <property type="match status" value="1"/>
</dbReference>
<keyword evidence="1" id="KW-0696">RNA-directed RNA polymerase</keyword>
<dbReference type="InterPro" id="IPR002588">
    <property type="entry name" value="Alphavirus-like_MT_dom"/>
</dbReference>